<dbReference type="AlphaFoldDB" id="A0A0C2N5E8"/>
<proteinExistence type="predicted"/>
<sequence>MSLKSNPFLWSSVEKLCSMRSPPHFSKVFVWPKDSFTRDKSKCIDTLACHESSMQLVHTPQVLPNISKIVKSTPLTSSRRKTRPMGSKVFFKSRIILFNKD</sequence>
<gene>
    <name evidence="1" type="ORF">RF11_04217</name>
</gene>
<organism evidence="1 2">
    <name type="scientific">Thelohanellus kitauei</name>
    <name type="common">Myxosporean</name>
    <dbReference type="NCBI Taxonomy" id="669202"/>
    <lineage>
        <taxon>Eukaryota</taxon>
        <taxon>Metazoa</taxon>
        <taxon>Cnidaria</taxon>
        <taxon>Myxozoa</taxon>
        <taxon>Myxosporea</taxon>
        <taxon>Bivalvulida</taxon>
        <taxon>Platysporina</taxon>
        <taxon>Myxobolidae</taxon>
        <taxon>Thelohanellus</taxon>
    </lineage>
</organism>
<reference evidence="1 2" key="1">
    <citation type="journal article" date="2014" name="Genome Biol. Evol.">
        <title>The genome of the myxosporean Thelohanellus kitauei shows adaptations to nutrient acquisition within its fish host.</title>
        <authorList>
            <person name="Yang Y."/>
            <person name="Xiong J."/>
            <person name="Zhou Z."/>
            <person name="Huo F."/>
            <person name="Miao W."/>
            <person name="Ran C."/>
            <person name="Liu Y."/>
            <person name="Zhang J."/>
            <person name="Feng J."/>
            <person name="Wang M."/>
            <person name="Wang M."/>
            <person name="Wang L."/>
            <person name="Yao B."/>
        </authorList>
    </citation>
    <scope>NUCLEOTIDE SEQUENCE [LARGE SCALE GENOMIC DNA]</scope>
    <source>
        <strain evidence="1">Wuqing</strain>
    </source>
</reference>
<name>A0A0C2N5E8_THEKT</name>
<accession>A0A0C2N5E8</accession>
<evidence type="ECO:0000313" key="2">
    <source>
        <dbReference type="Proteomes" id="UP000031668"/>
    </source>
</evidence>
<evidence type="ECO:0000313" key="1">
    <source>
        <dbReference type="EMBL" id="KII69102.1"/>
    </source>
</evidence>
<keyword evidence="2" id="KW-1185">Reference proteome</keyword>
<dbReference type="EMBL" id="JWZT01002592">
    <property type="protein sequence ID" value="KII69102.1"/>
    <property type="molecule type" value="Genomic_DNA"/>
</dbReference>
<dbReference type="Proteomes" id="UP000031668">
    <property type="component" value="Unassembled WGS sequence"/>
</dbReference>
<protein>
    <submittedName>
        <fullName evidence="1">Uncharacterized protein</fullName>
    </submittedName>
</protein>
<dbReference type="InterPro" id="IPR011990">
    <property type="entry name" value="TPR-like_helical_dom_sf"/>
</dbReference>
<dbReference type="Gene3D" id="1.25.40.10">
    <property type="entry name" value="Tetratricopeptide repeat domain"/>
    <property type="match status" value="1"/>
</dbReference>
<comment type="caution">
    <text evidence="1">The sequence shown here is derived from an EMBL/GenBank/DDBJ whole genome shotgun (WGS) entry which is preliminary data.</text>
</comment>